<comment type="caution">
    <text evidence="3">The sequence shown here is derived from an EMBL/GenBank/DDBJ whole genome shotgun (WGS) entry which is preliminary data.</text>
</comment>
<feature type="compositionally biased region" description="Polar residues" evidence="1">
    <location>
        <begin position="295"/>
        <end position="305"/>
    </location>
</feature>
<name>A0ABR0JR38_9EURO</name>
<accession>A0ABR0JR38</accession>
<keyword evidence="4" id="KW-1185">Reference proteome</keyword>
<proteinExistence type="predicted"/>
<evidence type="ECO:0000313" key="3">
    <source>
        <dbReference type="EMBL" id="KAK5068382.1"/>
    </source>
</evidence>
<dbReference type="Proteomes" id="UP001345691">
    <property type="component" value="Unassembled WGS sequence"/>
</dbReference>
<evidence type="ECO:0000313" key="4">
    <source>
        <dbReference type="Proteomes" id="UP001345691"/>
    </source>
</evidence>
<reference evidence="3 4" key="1">
    <citation type="submission" date="2023-08" db="EMBL/GenBank/DDBJ databases">
        <title>Black Yeasts Isolated from many extreme environments.</title>
        <authorList>
            <person name="Coleine C."/>
            <person name="Stajich J.E."/>
            <person name="Selbmann L."/>
        </authorList>
    </citation>
    <scope>NUCLEOTIDE SEQUENCE [LARGE SCALE GENOMIC DNA]</scope>
    <source>
        <strain evidence="3 4">CCFEE 6328</strain>
    </source>
</reference>
<feature type="region of interest" description="Disordered" evidence="1">
    <location>
        <begin position="356"/>
        <end position="504"/>
    </location>
</feature>
<feature type="compositionally biased region" description="Basic and acidic residues" evidence="1">
    <location>
        <begin position="474"/>
        <end position="496"/>
    </location>
</feature>
<protein>
    <recommendedName>
        <fullName evidence="2">Skg3/CAF120-like PH-like domain-containing protein</fullName>
    </recommendedName>
</protein>
<feature type="compositionally biased region" description="Polar residues" evidence="1">
    <location>
        <begin position="391"/>
        <end position="401"/>
    </location>
</feature>
<feature type="region of interest" description="Disordered" evidence="1">
    <location>
        <begin position="287"/>
        <end position="324"/>
    </location>
</feature>
<gene>
    <name evidence="3" type="ORF">LTR69_000500</name>
</gene>
<sequence>MIETLPTRNPEVQPLQNVLSISTAGRNRYLLHFNSLHSLTQWTAGIRLAMFEHASLQELYTGSLIAGKGKYLNNIRVIMERSRFRTEDWARVRFGAGTPWRRCWCVIEPPDEKEWQKSNKSMLKKKSAYERPAAPKGQIKFYDTKKVTKKATPIATISDAYSAYAIYPQSKPLIDQSTLVKVEGRITIHSSPESTTEGFVFVMPELHPAVSGFEMMLRWLFPVYDIFHLYGRPQKLVADTWDTRGLMFAMPKQRRYGYLDIIDVAALIHTQGSDKWSEREWRKQLKETTSKRMAMTSQSRSSTNVDEIRPGRAASESRDAVQYDDRASIHSTPAGHQRNESSDAVFAMPRKVSTAPANGPYLAPGQNRHSRHVSESVTYVSPTKLRRQRDQYQPSRLSTELSDLDPGQYSPPPPPQFGNVYKNNTLTAEVESPESRNSSDSDVLLPRTNPGDVQADIPTSTPPAPVPTPNFHHHVGDVPQRRPDPRPDLRREKSRMSDATLSQMVDVNRTARQNSAGYAGQAAQLAWNGNGSS</sequence>
<evidence type="ECO:0000259" key="2">
    <source>
        <dbReference type="Pfam" id="PF25381"/>
    </source>
</evidence>
<dbReference type="Pfam" id="PF25381">
    <property type="entry name" value="PH_26"/>
    <property type="match status" value="1"/>
</dbReference>
<organism evidence="3 4">
    <name type="scientific">Exophiala sideris</name>
    <dbReference type="NCBI Taxonomy" id="1016849"/>
    <lineage>
        <taxon>Eukaryota</taxon>
        <taxon>Fungi</taxon>
        <taxon>Dikarya</taxon>
        <taxon>Ascomycota</taxon>
        <taxon>Pezizomycotina</taxon>
        <taxon>Eurotiomycetes</taxon>
        <taxon>Chaetothyriomycetidae</taxon>
        <taxon>Chaetothyriales</taxon>
        <taxon>Herpotrichiellaceae</taxon>
        <taxon>Exophiala</taxon>
    </lineage>
</organism>
<dbReference type="InterPro" id="IPR058155">
    <property type="entry name" value="Skg3/CAF120-like_PH"/>
</dbReference>
<feature type="compositionally biased region" description="Basic and acidic residues" evidence="1">
    <location>
        <begin position="306"/>
        <end position="324"/>
    </location>
</feature>
<dbReference type="EMBL" id="JAVRRF010000001">
    <property type="protein sequence ID" value="KAK5068382.1"/>
    <property type="molecule type" value="Genomic_DNA"/>
</dbReference>
<feature type="domain" description="Skg3/CAF120-like PH-like" evidence="2">
    <location>
        <begin position="72"/>
        <end position="248"/>
    </location>
</feature>
<evidence type="ECO:0000256" key="1">
    <source>
        <dbReference type="SAM" id="MobiDB-lite"/>
    </source>
</evidence>